<dbReference type="NCBIfam" id="NF038324">
    <property type="entry name" value="DrmB_fam"/>
    <property type="match status" value="1"/>
</dbReference>
<dbReference type="AlphaFoldDB" id="A0A3E5I276"/>
<accession>A0A3E5I276</accession>
<organism evidence="3 4">
    <name type="scientific">Bacteroides ovatus</name>
    <dbReference type="NCBI Taxonomy" id="28116"/>
    <lineage>
        <taxon>Bacteria</taxon>
        <taxon>Pseudomonadati</taxon>
        <taxon>Bacteroidota</taxon>
        <taxon>Bacteroidia</taxon>
        <taxon>Bacteroidales</taxon>
        <taxon>Bacteroidaceae</taxon>
        <taxon>Bacteroides</taxon>
    </lineage>
</organism>
<protein>
    <submittedName>
        <fullName evidence="2">DUF1998 domain-containing protein</fullName>
    </submittedName>
</protein>
<gene>
    <name evidence="3" type="ORF">DW206_00325</name>
    <name evidence="2" type="ORF">PQ628_10215</name>
</gene>
<proteinExistence type="predicted"/>
<sequence>MDINNKKQYNQGIGKYKILSSTAGVGSLVTTKWGGFIMPLSISDWQFIKTLSAEITKPENANHTLQQLGNLAGVEIIDDTRFVEFLKQKKQMTALKCFIAVPHIQLDKFNQIDKSEHPIYKKKQDLGVELKDEMFVIPAINFPKWFISSKNYELKSIDDWAEIWKTERCNDGKMDYFAPPRDPYKKTFRTFKKSMLTDKTVYDLLKPVPMVLICPNGHISDIPWYQYFCAKLAGEKIDRPEGFELFNYDYVSCPKSPDEKHNLQWITNRNQGESWGTLKCSHCQRTVSLAGIMNIKPFCRGERPWDSENRREICMSGHDRTIMQMALVTSNSIYYANSLSSLYIPNEYIEKPEGQLSAEANKMLKKIEEKIYPRYEHRTETPSRDDFWQKMFENSDTLRDAADDDDIELSESDWNEIKQSFVNPDETKEVDVLATYRLNEYQVFAKNSKTPGDKPGLHFRDIDLPDYLKEYFTKIQTIDTLAVTTTQLGFSRVSMPSPKIVSEKVVYPDEQIKPIYASNKEDVLVLPANQLFGEGIFFMFNEEKVNQWAKRHNLDEYYQCNLNDDDMSKFMSDEMDQYGRARFYLLHTFSHIIMKEMEFSCGYPTASLNERLYYSDQMCGVLIYTADGAEGSMGGLVWQGQPHLIANIIKTAMNRALNCSSDPMCWENEDGLNRASCFSCTMISETSCEQRNLGLDRRALVDGRFGYFKETIG</sequence>
<evidence type="ECO:0000313" key="4">
    <source>
        <dbReference type="Proteomes" id="UP000283329"/>
    </source>
</evidence>
<evidence type="ECO:0000313" key="2">
    <source>
        <dbReference type="EMBL" id="MDC7958585.1"/>
    </source>
</evidence>
<dbReference type="RefSeq" id="WP_115484495.1">
    <property type="nucleotide sequence ID" value="NZ_BAABYV010000001.1"/>
</dbReference>
<dbReference type="Proteomes" id="UP001215078">
    <property type="component" value="Unassembled WGS sequence"/>
</dbReference>
<name>A0A3E5I276_BACOV</name>
<dbReference type="EMBL" id="QRJR01000001">
    <property type="protein sequence ID" value="RHH52516.1"/>
    <property type="molecule type" value="Genomic_DNA"/>
</dbReference>
<reference evidence="3 4" key="1">
    <citation type="submission" date="2018-08" db="EMBL/GenBank/DDBJ databases">
        <title>A genome reference for cultivated species of the human gut microbiota.</title>
        <authorList>
            <person name="Zou Y."/>
            <person name="Xue W."/>
            <person name="Luo G."/>
        </authorList>
    </citation>
    <scope>NUCLEOTIDE SEQUENCE [LARGE SCALE GENOMIC DNA]</scope>
    <source>
        <strain evidence="3 4">AM17-48</strain>
    </source>
</reference>
<dbReference type="InterPro" id="IPR018973">
    <property type="entry name" value="MZB"/>
</dbReference>
<feature type="domain" description="MrfA-like Zn-binding" evidence="1">
    <location>
        <begin position="589"/>
        <end position="681"/>
    </location>
</feature>
<evidence type="ECO:0000259" key="1">
    <source>
        <dbReference type="Pfam" id="PF09369"/>
    </source>
</evidence>
<dbReference type="Pfam" id="PF09369">
    <property type="entry name" value="MZB"/>
    <property type="match status" value="1"/>
</dbReference>
<evidence type="ECO:0000313" key="3">
    <source>
        <dbReference type="EMBL" id="RHH52516.1"/>
    </source>
</evidence>
<dbReference type="InterPro" id="IPR047721">
    <property type="entry name" value="DrmB"/>
</dbReference>
<comment type="caution">
    <text evidence="3">The sequence shown here is derived from an EMBL/GenBank/DDBJ whole genome shotgun (WGS) entry which is preliminary data.</text>
</comment>
<dbReference type="Proteomes" id="UP000283329">
    <property type="component" value="Unassembled WGS sequence"/>
</dbReference>
<reference evidence="2" key="2">
    <citation type="submission" date="2022-10" db="EMBL/GenBank/DDBJ databases">
        <title>Human gut microbiome strain richness.</title>
        <authorList>
            <person name="Chen-Liaw A."/>
        </authorList>
    </citation>
    <scope>NUCLEOTIDE SEQUENCE</scope>
    <source>
        <strain evidence="2">RTP21484st1_H8_RTP21484_190118</strain>
    </source>
</reference>
<dbReference type="EMBL" id="JAQQPO010000010">
    <property type="protein sequence ID" value="MDC7958585.1"/>
    <property type="molecule type" value="Genomic_DNA"/>
</dbReference>